<reference evidence="2" key="3">
    <citation type="submission" date="2020-06" db="EMBL/GenBank/DDBJ databases">
        <title>Helianthus annuus Genome sequencing and assembly Release 2.</title>
        <authorList>
            <person name="Gouzy J."/>
            <person name="Langlade N."/>
            <person name="Munos S."/>
        </authorList>
    </citation>
    <scope>NUCLEOTIDE SEQUENCE</scope>
    <source>
        <tissue evidence="2">Leaves</tissue>
    </source>
</reference>
<feature type="compositionally biased region" description="Basic residues" evidence="1">
    <location>
        <begin position="1"/>
        <end position="10"/>
    </location>
</feature>
<feature type="compositionally biased region" description="Basic and acidic residues" evidence="1">
    <location>
        <begin position="23"/>
        <end position="36"/>
    </location>
</feature>
<dbReference type="EMBL" id="CM007891">
    <property type="protein sequence ID" value="OTG35435.1"/>
    <property type="molecule type" value="Genomic_DNA"/>
</dbReference>
<feature type="compositionally biased region" description="Basic residues" evidence="1">
    <location>
        <begin position="66"/>
        <end position="75"/>
    </location>
</feature>
<dbReference type="Gramene" id="mRNA:HanXRQr2_Chr02g0082961">
    <property type="protein sequence ID" value="CDS:HanXRQr2_Chr02g0082961.1"/>
    <property type="gene ID" value="HanXRQr2_Chr02g0082961"/>
</dbReference>
<name>A0A251VIL0_HELAN</name>
<dbReference type="FunCoup" id="A0A251VIL0">
    <property type="interactions" value="2619"/>
</dbReference>
<dbReference type="PANTHER" id="PTHR34055">
    <property type="entry name" value="OS09G0491596 PROTEIN"/>
    <property type="match status" value="1"/>
</dbReference>
<feature type="compositionally biased region" description="Basic and acidic residues" evidence="1">
    <location>
        <begin position="76"/>
        <end position="85"/>
    </location>
</feature>
<dbReference type="EMBL" id="MNCJ02000317">
    <property type="protein sequence ID" value="KAF5819912.1"/>
    <property type="molecule type" value="Genomic_DNA"/>
</dbReference>
<dbReference type="PANTHER" id="PTHR34055:SF1">
    <property type="entry name" value="EXPRESSED PROTEIN"/>
    <property type="match status" value="1"/>
</dbReference>
<evidence type="ECO:0000313" key="2">
    <source>
        <dbReference type="EMBL" id="KAF5819912.1"/>
    </source>
</evidence>
<sequence>MGRGRGKGKKLSLTYNNGDPANEEDKQKGRLEKPLMNEDDEDIEKIEENDDDIDDENASSNVNGNNKRKRDKVGKKKGDLVKEESASGAGSKGFRHVGSRRKNKPHRAAEVGVECT</sequence>
<reference evidence="3" key="2">
    <citation type="submission" date="2017-02" db="EMBL/GenBank/DDBJ databases">
        <title>Sunflower complete genome.</title>
        <authorList>
            <person name="Langlade N."/>
            <person name="Munos S."/>
        </authorList>
    </citation>
    <scope>NUCLEOTIDE SEQUENCE [LARGE SCALE GENOMIC DNA]</scope>
    <source>
        <tissue evidence="3">Leaves</tissue>
    </source>
</reference>
<evidence type="ECO:0000256" key="1">
    <source>
        <dbReference type="SAM" id="MobiDB-lite"/>
    </source>
</evidence>
<dbReference type="AlphaFoldDB" id="A0A251VIL0"/>
<gene>
    <name evidence="3" type="ORF">HannXRQ_Chr02g0056741</name>
    <name evidence="2" type="ORF">HanXRQr2_Chr02g0082961</name>
</gene>
<protein>
    <submittedName>
        <fullName evidence="3">Uncharacterized protein</fullName>
    </submittedName>
</protein>
<feature type="compositionally biased region" description="Acidic residues" evidence="1">
    <location>
        <begin position="37"/>
        <end position="57"/>
    </location>
</feature>
<keyword evidence="4" id="KW-1185">Reference proteome</keyword>
<organism evidence="3 4">
    <name type="scientific">Helianthus annuus</name>
    <name type="common">Common sunflower</name>
    <dbReference type="NCBI Taxonomy" id="4232"/>
    <lineage>
        <taxon>Eukaryota</taxon>
        <taxon>Viridiplantae</taxon>
        <taxon>Streptophyta</taxon>
        <taxon>Embryophyta</taxon>
        <taxon>Tracheophyta</taxon>
        <taxon>Spermatophyta</taxon>
        <taxon>Magnoliopsida</taxon>
        <taxon>eudicotyledons</taxon>
        <taxon>Gunneridae</taxon>
        <taxon>Pentapetalae</taxon>
        <taxon>asterids</taxon>
        <taxon>campanulids</taxon>
        <taxon>Asterales</taxon>
        <taxon>Asteraceae</taxon>
        <taxon>Asteroideae</taxon>
        <taxon>Heliantheae alliance</taxon>
        <taxon>Heliantheae</taxon>
        <taxon>Helianthus</taxon>
    </lineage>
</organism>
<dbReference type="Proteomes" id="UP000215914">
    <property type="component" value="Chromosome 2"/>
</dbReference>
<accession>A0A251VIL0</accession>
<reference evidence="2 4" key="1">
    <citation type="journal article" date="2017" name="Nature">
        <title>The sunflower genome provides insights into oil metabolism, flowering and Asterid evolution.</title>
        <authorList>
            <person name="Badouin H."/>
            <person name="Gouzy J."/>
            <person name="Grassa C.J."/>
            <person name="Murat F."/>
            <person name="Staton S.E."/>
            <person name="Cottret L."/>
            <person name="Lelandais-Briere C."/>
            <person name="Owens G.L."/>
            <person name="Carrere S."/>
            <person name="Mayjonade B."/>
            <person name="Legrand L."/>
            <person name="Gill N."/>
            <person name="Kane N.C."/>
            <person name="Bowers J.E."/>
            <person name="Hubner S."/>
            <person name="Bellec A."/>
            <person name="Berard A."/>
            <person name="Berges H."/>
            <person name="Blanchet N."/>
            <person name="Boniface M.C."/>
            <person name="Brunel D."/>
            <person name="Catrice O."/>
            <person name="Chaidir N."/>
            <person name="Claudel C."/>
            <person name="Donnadieu C."/>
            <person name="Faraut T."/>
            <person name="Fievet G."/>
            <person name="Helmstetter N."/>
            <person name="King M."/>
            <person name="Knapp S.J."/>
            <person name="Lai Z."/>
            <person name="Le Paslier M.C."/>
            <person name="Lippi Y."/>
            <person name="Lorenzon L."/>
            <person name="Mandel J.R."/>
            <person name="Marage G."/>
            <person name="Marchand G."/>
            <person name="Marquand E."/>
            <person name="Bret-Mestries E."/>
            <person name="Morien E."/>
            <person name="Nambeesan S."/>
            <person name="Nguyen T."/>
            <person name="Pegot-Espagnet P."/>
            <person name="Pouilly N."/>
            <person name="Raftis F."/>
            <person name="Sallet E."/>
            <person name="Schiex T."/>
            <person name="Thomas J."/>
            <person name="Vandecasteele C."/>
            <person name="Vares D."/>
            <person name="Vear F."/>
            <person name="Vautrin S."/>
            <person name="Crespi M."/>
            <person name="Mangin B."/>
            <person name="Burke J.M."/>
            <person name="Salse J."/>
            <person name="Munos S."/>
            <person name="Vincourt P."/>
            <person name="Rieseberg L.H."/>
            <person name="Langlade N.B."/>
        </authorList>
    </citation>
    <scope>NUCLEOTIDE SEQUENCE [LARGE SCALE GENOMIC DNA]</scope>
    <source>
        <strain evidence="4">cv. SF193</strain>
        <tissue evidence="2">Leaves</tissue>
    </source>
</reference>
<dbReference type="InParanoid" id="A0A251VIL0"/>
<evidence type="ECO:0000313" key="4">
    <source>
        <dbReference type="Proteomes" id="UP000215914"/>
    </source>
</evidence>
<feature type="compositionally biased region" description="Basic residues" evidence="1">
    <location>
        <begin position="93"/>
        <end position="106"/>
    </location>
</feature>
<proteinExistence type="predicted"/>
<evidence type="ECO:0000313" key="3">
    <source>
        <dbReference type="EMBL" id="OTG35435.1"/>
    </source>
</evidence>
<feature type="region of interest" description="Disordered" evidence="1">
    <location>
        <begin position="1"/>
        <end position="116"/>
    </location>
</feature>